<dbReference type="EMBL" id="MN739319">
    <property type="protein sequence ID" value="QHS98609.1"/>
    <property type="molecule type" value="Genomic_DNA"/>
</dbReference>
<dbReference type="AlphaFoldDB" id="A0A6C0C4B0"/>
<accession>A0A6C0C4B0</accession>
<reference evidence="1" key="1">
    <citation type="journal article" date="2020" name="Nature">
        <title>Giant virus diversity and host interactions through global metagenomics.</title>
        <authorList>
            <person name="Schulz F."/>
            <person name="Roux S."/>
            <person name="Paez-Espino D."/>
            <person name="Jungbluth S."/>
            <person name="Walsh D.A."/>
            <person name="Denef V.J."/>
            <person name="McMahon K.D."/>
            <person name="Konstantinidis K.T."/>
            <person name="Eloe-Fadrosh E.A."/>
            <person name="Kyrpides N.C."/>
            <person name="Woyke T."/>
        </authorList>
    </citation>
    <scope>NUCLEOTIDE SEQUENCE</scope>
    <source>
        <strain evidence="1">GVMAG-M-3300020185-18</strain>
    </source>
</reference>
<organism evidence="1">
    <name type="scientific">viral metagenome</name>
    <dbReference type="NCBI Taxonomy" id="1070528"/>
    <lineage>
        <taxon>unclassified sequences</taxon>
        <taxon>metagenomes</taxon>
        <taxon>organismal metagenomes</taxon>
    </lineage>
</organism>
<evidence type="ECO:0000313" key="1">
    <source>
        <dbReference type="EMBL" id="QHS98609.1"/>
    </source>
</evidence>
<proteinExistence type="predicted"/>
<name>A0A6C0C4B0_9ZZZZ</name>
<protein>
    <submittedName>
        <fullName evidence="1">Uncharacterized protein</fullName>
    </submittedName>
</protein>
<sequence>MSTKIILKRWKKEQARIKQETGGNGDVYKLLLDLRNSYSQTFRLIPKWHHKMKYANQIWHCDLICQYIQYLEDELNETIYNLKMAQQGFDERNKTFGFDKYVNRKLKNFQGEERSNL</sequence>